<dbReference type="InterPro" id="IPR036890">
    <property type="entry name" value="HATPase_C_sf"/>
</dbReference>
<keyword evidence="10" id="KW-0175">Coiled coil</keyword>
<gene>
    <name evidence="16" type="ORF">CEW89_17110</name>
</gene>
<dbReference type="PROSITE" id="PS50839">
    <property type="entry name" value="CHASE"/>
    <property type="match status" value="1"/>
</dbReference>
<evidence type="ECO:0000313" key="17">
    <source>
        <dbReference type="Proteomes" id="UP000217935"/>
    </source>
</evidence>
<dbReference type="Gene3D" id="3.30.565.10">
    <property type="entry name" value="Histidine kinase-like ATPase, C-terminal domain"/>
    <property type="match status" value="1"/>
</dbReference>
<dbReference type="KEGG" id="ceh:CEW89_17110"/>
<dbReference type="Gene3D" id="3.30.450.20">
    <property type="entry name" value="PAS domain"/>
    <property type="match status" value="3"/>
</dbReference>
<dbReference type="InterPro" id="IPR005467">
    <property type="entry name" value="His_kinase_dom"/>
</dbReference>
<dbReference type="PROSITE" id="PS50113">
    <property type="entry name" value="PAC"/>
    <property type="match status" value="1"/>
</dbReference>
<dbReference type="RefSeq" id="WP_096806709.1">
    <property type="nucleotide sequence ID" value="NZ_CP022196.1"/>
</dbReference>
<keyword evidence="9 11" id="KW-0472">Membrane</keyword>
<keyword evidence="8 11" id="KW-1133">Transmembrane helix</keyword>
<dbReference type="SUPFAM" id="SSF55874">
    <property type="entry name" value="ATPase domain of HSP90 chaperone/DNA topoisomerase II/histidine kinase"/>
    <property type="match status" value="1"/>
</dbReference>
<comment type="subcellular location">
    <subcellularLocation>
        <location evidence="2">Membrane</location>
    </subcellularLocation>
</comment>
<dbReference type="InterPro" id="IPR042240">
    <property type="entry name" value="CHASE_sf"/>
</dbReference>
<feature type="domain" description="PAC" evidence="14">
    <location>
        <begin position="641"/>
        <end position="693"/>
    </location>
</feature>
<dbReference type="InterPro" id="IPR000700">
    <property type="entry name" value="PAS-assoc_C"/>
</dbReference>
<dbReference type="OrthoDB" id="9801651at2"/>
<dbReference type="PANTHER" id="PTHR43047:SF72">
    <property type="entry name" value="OSMOSENSING HISTIDINE PROTEIN KINASE SLN1"/>
    <property type="match status" value="1"/>
</dbReference>
<dbReference type="SMART" id="SM00388">
    <property type="entry name" value="HisKA"/>
    <property type="match status" value="1"/>
</dbReference>
<dbReference type="FunFam" id="3.30.565.10:FF:000006">
    <property type="entry name" value="Sensor histidine kinase WalK"/>
    <property type="match status" value="1"/>
</dbReference>
<dbReference type="Pfam" id="PF08448">
    <property type="entry name" value="PAS_4"/>
    <property type="match status" value="1"/>
</dbReference>
<dbReference type="Gene3D" id="3.30.450.350">
    <property type="entry name" value="CHASE domain"/>
    <property type="match status" value="1"/>
</dbReference>
<dbReference type="CDD" id="cd00082">
    <property type="entry name" value="HisKA"/>
    <property type="match status" value="1"/>
</dbReference>
<dbReference type="InterPro" id="IPR036097">
    <property type="entry name" value="HisK_dim/P_sf"/>
</dbReference>
<dbReference type="SMART" id="SM00091">
    <property type="entry name" value="PAS"/>
    <property type="match status" value="3"/>
</dbReference>
<evidence type="ECO:0000256" key="8">
    <source>
        <dbReference type="ARBA" id="ARBA00022989"/>
    </source>
</evidence>
<evidence type="ECO:0000256" key="7">
    <source>
        <dbReference type="ARBA" id="ARBA00022777"/>
    </source>
</evidence>
<evidence type="ECO:0000259" key="15">
    <source>
        <dbReference type="PROSITE" id="PS50839"/>
    </source>
</evidence>
<dbReference type="PANTHER" id="PTHR43047">
    <property type="entry name" value="TWO-COMPONENT HISTIDINE PROTEIN KINASE"/>
    <property type="match status" value="1"/>
</dbReference>
<dbReference type="EMBL" id="CP022196">
    <property type="protein sequence ID" value="ATG49135.1"/>
    <property type="molecule type" value="Genomic_DNA"/>
</dbReference>
<evidence type="ECO:0000256" key="10">
    <source>
        <dbReference type="SAM" id="Coils"/>
    </source>
</evidence>
<dbReference type="GO" id="GO:0005886">
    <property type="term" value="C:plasma membrane"/>
    <property type="evidence" value="ECO:0007669"/>
    <property type="project" value="TreeGrafter"/>
</dbReference>
<dbReference type="Pfam" id="PF00512">
    <property type="entry name" value="HisKA"/>
    <property type="match status" value="1"/>
</dbReference>
<dbReference type="STRING" id="1758178.GCA_001550095_01120"/>
<evidence type="ECO:0000256" key="1">
    <source>
        <dbReference type="ARBA" id="ARBA00000085"/>
    </source>
</evidence>
<evidence type="ECO:0000259" key="12">
    <source>
        <dbReference type="PROSITE" id="PS50109"/>
    </source>
</evidence>
<name>A0A291GG11_9RHOB</name>
<dbReference type="PROSITE" id="PS50109">
    <property type="entry name" value="HIS_KIN"/>
    <property type="match status" value="1"/>
</dbReference>
<keyword evidence="4" id="KW-0597">Phosphoprotein</keyword>
<dbReference type="GO" id="GO:0009927">
    <property type="term" value="F:histidine phosphotransfer kinase activity"/>
    <property type="evidence" value="ECO:0007669"/>
    <property type="project" value="TreeGrafter"/>
</dbReference>
<dbReference type="SUPFAM" id="SSF55785">
    <property type="entry name" value="PYP-like sensor domain (PAS domain)"/>
    <property type="match status" value="2"/>
</dbReference>
<keyword evidence="6 11" id="KW-0812">Transmembrane</keyword>
<dbReference type="InterPro" id="IPR013656">
    <property type="entry name" value="PAS_4"/>
</dbReference>
<feature type="transmembrane region" description="Helical" evidence="11">
    <location>
        <begin position="12"/>
        <end position="33"/>
    </location>
</feature>
<sequence length="946" mass="105069">MPDKNRVKYMNLLIEGASYAAIIGICVLIYLGAIRTASIEATEEQTDLMYRDQSVIATQIQQSVNKKLLFARGLAGALSLSPDISAREFSELCTFIKTEDASVVNMALVQGTTITHVHPYSDNSTFIGRDLAALPEQYEVLQLIERTGETFVEGPTRLFQGYQGFIIREPVFVRGGRQGAQGMIGVASIVFAADPFMEEIGLSRYASLYDIAIEAETALGKQALIVGDETTQQNAKAVYEFPFPGSTWTVSMAPKEKAQIAPAKLSFIRLSALIGGVLTLIFARYLHSLRRRNWRIATQLRTALNVAPSGFVMFDKDDNLELCNRRYRDLHGAASDAIVTGASLESILRAGLEVGLYTDAIGNEEEWLARQLLRGPQKGSGFTVALSDGTWMQLLEHQTPEGGRVAILNDITEVLCSRERATLAEQRLNDAIDALPVGFWLFDSDDRLIMFNTVAGDRLDGMKRNLMVGRPLTDLIHRRLEISDEVLLNGVRSGDETEILSALTGETSELEVRYNGDRWFKYFTRRTSEGGLVMFRVEISDLRRHQRELETSNCELRAALRKRDEAEARLQDVADLSAEWFWEQDADMRMTYVSEGFARMIGVDPADYIGKPRSYFVKSAHGSEDTLQKLVAKMQAHEPFLDIVYSYHFLPDRLSWIRISGKPRFDEQGVFTGYIGIAEDVTKFYAALREAEQADESKTQFLNVISHELRTPLSAVLGFNSFVANFEKLPSYAALRTALSEGGDESISTALKGFEADIARFTTRIQASGTQLKALIDDMLDIARIEANTMRVNHDKVNSTRIVESVVDQMHALAEEKGLSITLDLVGADIRADEIRFRQILTNLLGNAFKFTDAGEITVRSRVQGDMAIFEIRDTGVGIAEDRIGIIFDRFAQAASGTNRKNPGVGLGLAICKDLVALQDGWIKAESELGVGSTMTFALPLWCDAN</sequence>
<evidence type="ECO:0000256" key="11">
    <source>
        <dbReference type="SAM" id="Phobius"/>
    </source>
</evidence>
<evidence type="ECO:0000256" key="6">
    <source>
        <dbReference type="ARBA" id="ARBA00022692"/>
    </source>
</evidence>
<dbReference type="InterPro" id="IPR003594">
    <property type="entry name" value="HATPase_dom"/>
</dbReference>
<keyword evidence="17" id="KW-1185">Reference proteome</keyword>
<comment type="catalytic activity">
    <reaction evidence="1">
        <text>ATP + protein L-histidine = ADP + protein N-phospho-L-histidine.</text>
        <dbReference type="EC" id="2.7.13.3"/>
    </reaction>
</comment>
<dbReference type="CDD" id="cd00130">
    <property type="entry name" value="PAS"/>
    <property type="match status" value="1"/>
</dbReference>
<evidence type="ECO:0000259" key="14">
    <source>
        <dbReference type="PROSITE" id="PS50113"/>
    </source>
</evidence>
<dbReference type="InterPro" id="IPR004358">
    <property type="entry name" value="Sig_transdc_His_kin-like_C"/>
</dbReference>
<evidence type="ECO:0000256" key="5">
    <source>
        <dbReference type="ARBA" id="ARBA00022679"/>
    </source>
</evidence>
<feature type="coiled-coil region" evidence="10">
    <location>
        <begin position="542"/>
        <end position="576"/>
    </location>
</feature>
<accession>A0A291GG11</accession>
<feature type="domain" description="PAS" evidence="13">
    <location>
        <begin position="566"/>
        <end position="611"/>
    </location>
</feature>
<proteinExistence type="predicted"/>
<dbReference type="SMART" id="SM01079">
    <property type="entry name" value="CHASE"/>
    <property type="match status" value="1"/>
</dbReference>
<keyword evidence="5" id="KW-0808">Transferase</keyword>
<reference evidence="16 17" key="1">
    <citation type="submission" date="2017-06" db="EMBL/GenBank/DDBJ databases">
        <title>Celeribacter sp. TSPH2 complete genome sequence.</title>
        <authorList>
            <person name="Woo J.-H."/>
            <person name="Kim H.-S."/>
        </authorList>
    </citation>
    <scope>NUCLEOTIDE SEQUENCE [LARGE SCALE GENOMIC DNA]</scope>
    <source>
        <strain evidence="16 17">TSPH2</strain>
    </source>
</reference>
<dbReference type="AlphaFoldDB" id="A0A291GG11"/>
<dbReference type="PRINTS" id="PR00344">
    <property type="entry name" value="BCTRLSENSOR"/>
</dbReference>
<dbReference type="Pfam" id="PF12860">
    <property type="entry name" value="PAS_7"/>
    <property type="match status" value="1"/>
</dbReference>
<dbReference type="InterPro" id="IPR000014">
    <property type="entry name" value="PAS"/>
</dbReference>
<feature type="domain" description="Histidine kinase" evidence="12">
    <location>
        <begin position="704"/>
        <end position="943"/>
    </location>
</feature>
<dbReference type="Pfam" id="PF02518">
    <property type="entry name" value="HATPase_c"/>
    <property type="match status" value="1"/>
</dbReference>
<evidence type="ECO:0000256" key="9">
    <source>
        <dbReference type="ARBA" id="ARBA00023136"/>
    </source>
</evidence>
<evidence type="ECO:0000256" key="2">
    <source>
        <dbReference type="ARBA" id="ARBA00004370"/>
    </source>
</evidence>
<evidence type="ECO:0000256" key="4">
    <source>
        <dbReference type="ARBA" id="ARBA00022553"/>
    </source>
</evidence>
<dbReference type="InterPro" id="IPR003661">
    <property type="entry name" value="HisK_dim/P_dom"/>
</dbReference>
<dbReference type="EC" id="2.7.13.3" evidence="3"/>
<dbReference type="NCBIfam" id="TIGR00229">
    <property type="entry name" value="sensory_box"/>
    <property type="match status" value="1"/>
</dbReference>
<dbReference type="PROSITE" id="PS50112">
    <property type="entry name" value="PAS"/>
    <property type="match status" value="2"/>
</dbReference>
<dbReference type="Proteomes" id="UP000217935">
    <property type="component" value="Chromosome"/>
</dbReference>
<dbReference type="Pfam" id="PF03924">
    <property type="entry name" value="CHASE"/>
    <property type="match status" value="1"/>
</dbReference>
<evidence type="ECO:0000256" key="3">
    <source>
        <dbReference type="ARBA" id="ARBA00012438"/>
    </source>
</evidence>
<dbReference type="InterPro" id="IPR035965">
    <property type="entry name" value="PAS-like_dom_sf"/>
</dbReference>
<feature type="domain" description="PAS" evidence="13">
    <location>
        <begin position="424"/>
        <end position="477"/>
    </location>
</feature>
<dbReference type="SUPFAM" id="SSF47384">
    <property type="entry name" value="Homodimeric domain of signal transducing histidine kinase"/>
    <property type="match status" value="1"/>
</dbReference>
<keyword evidence="7" id="KW-0418">Kinase</keyword>
<organism evidence="16 17">
    <name type="scientific">Celeribacter ethanolicus</name>
    <dbReference type="NCBI Taxonomy" id="1758178"/>
    <lineage>
        <taxon>Bacteria</taxon>
        <taxon>Pseudomonadati</taxon>
        <taxon>Pseudomonadota</taxon>
        <taxon>Alphaproteobacteria</taxon>
        <taxon>Rhodobacterales</taxon>
        <taxon>Roseobacteraceae</taxon>
        <taxon>Celeribacter</taxon>
    </lineage>
</organism>
<feature type="domain" description="CHASE" evidence="15">
    <location>
        <begin position="114"/>
        <end position="206"/>
    </location>
</feature>
<dbReference type="InterPro" id="IPR006189">
    <property type="entry name" value="CHASE_dom"/>
</dbReference>
<dbReference type="GO" id="GO:0000155">
    <property type="term" value="F:phosphorelay sensor kinase activity"/>
    <property type="evidence" value="ECO:0007669"/>
    <property type="project" value="InterPro"/>
</dbReference>
<evidence type="ECO:0000259" key="13">
    <source>
        <dbReference type="PROSITE" id="PS50112"/>
    </source>
</evidence>
<dbReference type="Gene3D" id="1.10.287.130">
    <property type="match status" value="1"/>
</dbReference>
<dbReference type="CDD" id="cd16922">
    <property type="entry name" value="HATPase_EvgS-ArcB-TorS-like"/>
    <property type="match status" value="1"/>
</dbReference>
<dbReference type="SMART" id="SM00387">
    <property type="entry name" value="HATPase_c"/>
    <property type="match status" value="1"/>
</dbReference>
<protein>
    <recommendedName>
        <fullName evidence="3">histidine kinase</fullName>
        <ecNumber evidence="3">2.7.13.3</ecNumber>
    </recommendedName>
</protein>
<evidence type="ECO:0000313" key="16">
    <source>
        <dbReference type="EMBL" id="ATG49135.1"/>
    </source>
</evidence>